<organism evidence="1 2">
    <name type="scientific">Adineta ricciae</name>
    <name type="common">Rotifer</name>
    <dbReference type="NCBI Taxonomy" id="249248"/>
    <lineage>
        <taxon>Eukaryota</taxon>
        <taxon>Metazoa</taxon>
        <taxon>Spiralia</taxon>
        <taxon>Gnathifera</taxon>
        <taxon>Rotifera</taxon>
        <taxon>Eurotatoria</taxon>
        <taxon>Bdelloidea</taxon>
        <taxon>Adinetida</taxon>
        <taxon>Adinetidae</taxon>
        <taxon>Adineta</taxon>
    </lineage>
</organism>
<accession>A0A814IFT0</accession>
<reference evidence="1" key="1">
    <citation type="submission" date="2021-02" db="EMBL/GenBank/DDBJ databases">
        <authorList>
            <person name="Nowell W R."/>
        </authorList>
    </citation>
    <scope>NUCLEOTIDE SEQUENCE</scope>
</reference>
<dbReference type="Proteomes" id="UP000663828">
    <property type="component" value="Unassembled WGS sequence"/>
</dbReference>
<dbReference type="EMBL" id="CAJNOR010000868">
    <property type="protein sequence ID" value="CAF1025222.1"/>
    <property type="molecule type" value="Genomic_DNA"/>
</dbReference>
<protein>
    <submittedName>
        <fullName evidence="1">Uncharacterized protein</fullName>
    </submittedName>
</protein>
<evidence type="ECO:0000313" key="1">
    <source>
        <dbReference type="EMBL" id="CAF1025222.1"/>
    </source>
</evidence>
<gene>
    <name evidence="1" type="ORF">XAT740_LOCUS14451</name>
</gene>
<dbReference type="AlphaFoldDB" id="A0A814IFT0"/>
<sequence>MVFLSIYTVKKTRLIAHLLFRRADEKSIARRPYTDWSDDVAEWCRRSAQRVLHLTHNQHASQKTNPIKWFVPTDAHPTGHHENHPNYSILSIIDTNLLTNNLSNPLDSIRLPLRRLNMYEPEQPRSVISSIRISLPDPPGAFEIIRRLTVVVEAINEIPYFLHVMVLSSGMSPVVSLA</sequence>
<comment type="caution">
    <text evidence="1">The sequence shown here is derived from an EMBL/GenBank/DDBJ whole genome shotgun (WGS) entry which is preliminary data.</text>
</comment>
<name>A0A814IFT0_ADIRI</name>
<feature type="non-terminal residue" evidence="1">
    <location>
        <position position="178"/>
    </location>
</feature>
<keyword evidence="2" id="KW-1185">Reference proteome</keyword>
<evidence type="ECO:0000313" key="2">
    <source>
        <dbReference type="Proteomes" id="UP000663828"/>
    </source>
</evidence>
<proteinExistence type="predicted"/>